<evidence type="ECO:0000313" key="3">
    <source>
        <dbReference type="Proteomes" id="UP000605970"/>
    </source>
</evidence>
<keyword evidence="3" id="KW-1185">Reference proteome</keyword>
<dbReference type="AlphaFoldDB" id="A0A8S9ZLE1"/>
<feature type="compositionally biased region" description="Basic residues" evidence="1">
    <location>
        <begin position="22"/>
        <end position="39"/>
    </location>
</feature>
<dbReference type="EMBL" id="JABEBT010000064">
    <property type="protein sequence ID" value="KAF7634110.1"/>
    <property type="molecule type" value="Genomic_DNA"/>
</dbReference>
<dbReference type="Proteomes" id="UP000605970">
    <property type="component" value="Unassembled WGS sequence"/>
</dbReference>
<reference evidence="2" key="1">
    <citation type="journal article" date="2020" name="Ecol. Evol.">
        <title>Genome structure and content of the rice root-knot nematode (Meloidogyne graminicola).</title>
        <authorList>
            <person name="Phan N.T."/>
            <person name="Danchin E.G.J."/>
            <person name="Klopp C."/>
            <person name="Perfus-Barbeoch L."/>
            <person name="Kozlowski D.K."/>
            <person name="Koutsovoulos G.D."/>
            <person name="Lopez-Roques C."/>
            <person name="Bouchez O."/>
            <person name="Zahm M."/>
            <person name="Besnard G."/>
            <person name="Bellafiore S."/>
        </authorList>
    </citation>
    <scope>NUCLEOTIDE SEQUENCE</scope>
    <source>
        <strain evidence="2">VN-18</strain>
    </source>
</reference>
<evidence type="ECO:0000256" key="1">
    <source>
        <dbReference type="SAM" id="MobiDB-lite"/>
    </source>
</evidence>
<feature type="region of interest" description="Disordered" evidence="1">
    <location>
        <begin position="1"/>
        <end position="74"/>
    </location>
</feature>
<feature type="compositionally biased region" description="Basic and acidic residues" evidence="1">
    <location>
        <begin position="1"/>
        <end position="21"/>
    </location>
</feature>
<comment type="caution">
    <text evidence="2">The sequence shown here is derived from an EMBL/GenBank/DDBJ whole genome shotgun (WGS) entry which is preliminary data.</text>
</comment>
<organism evidence="2 3">
    <name type="scientific">Meloidogyne graminicola</name>
    <dbReference type="NCBI Taxonomy" id="189291"/>
    <lineage>
        <taxon>Eukaryota</taxon>
        <taxon>Metazoa</taxon>
        <taxon>Ecdysozoa</taxon>
        <taxon>Nematoda</taxon>
        <taxon>Chromadorea</taxon>
        <taxon>Rhabditida</taxon>
        <taxon>Tylenchina</taxon>
        <taxon>Tylenchomorpha</taxon>
        <taxon>Tylenchoidea</taxon>
        <taxon>Meloidogynidae</taxon>
        <taxon>Meloidogyninae</taxon>
        <taxon>Meloidogyne</taxon>
    </lineage>
</organism>
<accession>A0A8S9ZLE1</accession>
<protein>
    <recommendedName>
        <fullName evidence="4">60S ribosomal protein L29</fullName>
    </recommendedName>
</protein>
<evidence type="ECO:0008006" key="4">
    <source>
        <dbReference type="Google" id="ProtNLM"/>
    </source>
</evidence>
<proteinExistence type="predicted"/>
<evidence type="ECO:0000313" key="2">
    <source>
        <dbReference type="EMBL" id="KAF7634110.1"/>
    </source>
</evidence>
<name>A0A8S9ZLE1_9BILA</name>
<feature type="compositionally biased region" description="Basic and acidic residues" evidence="1">
    <location>
        <begin position="63"/>
        <end position="74"/>
    </location>
</feature>
<feature type="non-terminal residue" evidence="2">
    <location>
        <position position="1"/>
    </location>
</feature>
<feature type="compositionally biased region" description="Polar residues" evidence="1">
    <location>
        <begin position="40"/>
        <end position="57"/>
    </location>
</feature>
<sequence>DVELIGKVKAKMTDDREEKKGGHTQKNTKKKQRIRRKNKTQVSRSGSLFHPNKSSKNVLFRAMRKEHNNKQRKG</sequence>
<gene>
    <name evidence="2" type="ORF">Mgra_00006530</name>
</gene>